<keyword evidence="1" id="KW-0407">Ion channel</keyword>
<reference evidence="2" key="1">
    <citation type="submission" date="2022-11" db="EMBL/GenBank/DDBJ databases">
        <authorList>
            <person name="Hyden B.L."/>
            <person name="Feng K."/>
            <person name="Yates T."/>
            <person name="Jawdy S."/>
            <person name="Smart L.B."/>
            <person name="Muchero W."/>
        </authorList>
    </citation>
    <scope>NUCLEOTIDE SEQUENCE</scope>
    <source>
        <tissue evidence="2">Shoot tip</tissue>
    </source>
</reference>
<protein>
    <submittedName>
        <fullName evidence="2">CYCLIC NUCLEOTIDE-GATED ION CHANNEL 14-RELATED</fullName>
    </submittedName>
</protein>
<keyword evidence="1" id="KW-0813">Transport</keyword>
<dbReference type="PANTHER" id="PTHR45651:SF9">
    <property type="entry name" value="CYCLIC NUCLEOTIDE-GATED ION CHANNEL 14-RELATED"/>
    <property type="match status" value="1"/>
</dbReference>
<dbReference type="GO" id="GO:0016020">
    <property type="term" value="C:membrane"/>
    <property type="evidence" value="ECO:0007669"/>
    <property type="project" value="UniProtKB-SubCell"/>
</dbReference>
<gene>
    <name evidence="2" type="ORF">OIU74_028042</name>
</gene>
<dbReference type="AlphaFoldDB" id="A0A9Q0VAS9"/>
<name>A0A9Q0VAS9_9ROSI</name>
<accession>A0A9Q0VAS9</accession>
<keyword evidence="3" id="KW-1185">Reference proteome</keyword>
<keyword evidence="1" id="KW-0406">Ion transport</keyword>
<evidence type="ECO:0000313" key="3">
    <source>
        <dbReference type="Proteomes" id="UP001151752"/>
    </source>
</evidence>
<proteinExistence type="predicted"/>
<dbReference type="EMBL" id="JAPFFM010000009">
    <property type="protein sequence ID" value="KAJ6745279.1"/>
    <property type="molecule type" value="Genomic_DNA"/>
</dbReference>
<evidence type="ECO:0000313" key="2">
    <source>
        <dbReference type="EMBL" id="KAJ6745279.1"/>
    </source>
</evidence>
<dbReference type="Proteomes" id="UP001151752">
    <property type="component" value="Chromosome 6"/>
</dbReference>
<dbReference type="GO" id="GO:0034220">
    <property type="term" value="P:monoatomic ion transmembrane transport"/>
    <property type="evidence" value="ECO:0007669"/>
    <property type="project" value="UniProtKB-KW"/>
</dbReference>
<reference evidence="2" key="2">
    <citation type="journal article" date="2023" name="Int. J. Mol. Sci.">
        <title>De Novo Assembly and Annotation of 11 Diverse Shrub Willow (Salix) Genomes Reveals Novel Gene Organization in Sex-Linked Regions.</title>
        <authorList>
            <person name="Hyden B."/>
            <person name="Feng K."/>
            <person name="Yates T.B."/>
            <person name="Jawdy S."/>
            <person name="Cereghino C."/>
            <person name="Smart L.B."/>
            <person name="Muchero W."/>
        </authorList>
    </citation>
    <scope>NUCLEOTIDE SEQUENCE</scope>
    <source>
        <tissue evidence="2">Shoot tip</tissue>
    </source>
</reference>
<dbReference type="PANTHER" id="PTHR45651">
    <property type="entry name" value="CYCLIC NUCLEOTIDE-GATED ION CHANNEL 15-RELATED-RELATED"/>
    <property type="match status" value="1"/>
</dbReference>
<sequence length="163" mass="19225">MDDQLFDAICGLLVSLLKYSRKLYSLRRFYRDAFLLSGKTRELNSKWRVNSFLQLNYFETWTVRALEEVEAFTLRAEDLKFVTNQFRRLHSKKLRLHTFRFHSDLFLNLGCLLYSGSVASTQEEDDSKEPEHVRAILSFLSMSKQLVMKQHEQDEPSFAPSNC</sequence>
<comment type="caution">
    <text evidence="2">The sequence shown here is derived from an EMBL/GenBank/DDBJ whole genome shotgun (WGS) entry which is preliminary data.</text>
</comment>
<evidence type="ECO:0000256" key="1">
    <source>
        <dbReference type="ARBA" id="ARBA00023303"/>
    </source>
</evidence>
<organism evidence="2 3">
    <name type="scientific">Salix koriyanagi</name>
    <dbReference type="NCBI Taxonomy" id="2511006"/>
    <lineage>
        <taxon>Eukaryota</taxon>
        <taxon>Viridiplantae</taxon>
        <taxon>Streptophyta</taxon>
        <taxon>Embryophyta</taxon>
        <taxon>Tracheophyta</taxon>
        <taxon>Spermatophyta</taxon>
        <taxon>Magnoliopsida</taxon>
        <taxon>eudicotyledons</taxon>
        <taxon>Gunneridae</taxon>
        <taxon>Pentapetalae</taxon>
        <taxon>rosids</taxon>
        <taxon>fabids</taxon>
        <taxon>Malpighiales</taxon>
        <taxon>Salicaceae</taxon>
        <taxon>Saliceae</taxon>
        <taxon>Salix</taxon>
    </lineage>
</organism>